<evidence type="ECO:0000259" key="4">
    <source>
        <dbReference type="Pfam" id="PF07804"/>
    </source>
</evidence>
<dbReference type="InterPro" id="IPR012893">
    <property type="entry name" value="HipA-like_C"/>
</dbReference>
<proteinExistence type="inferred from homology"/>
<dbReference type="GO" id="GO:0005829">
    <property type="term" value="C:cytosol"/>
    <property type="evidence" value="ECO:0007669"/>
    <property type="project" value="TreeGrafter"/>
</dbReference>
<evidence type="ECO:0000256" key="1">
    <source>
        <dbReference type="ARBA" id="ARBA00010164"/>
    </source>
</evidence>
<protein>
    <submittedName>
        <fullName evidence="5">HipA domain-containing protein</fullName>
    </submittedName>
</protein>
<comment type="similarity">
    <text evidence="1">Belongs to the HipA Ser/Thr kinase family.</text>
</comment>
<dbReference type="GO" id="GO:0004674">
    <property type="term" value="F:protein serine/threonine kinase activity"/>
    <property type="evidence" value="ECO:0007669"/>
    <property type="project" value="TreeGrafter"/>
</dbReference>
<accession>A0A850T9M2</accession>
<dbReference type="Pfam" id="PF07804">
    <property type="entry name" value="HipA_C"/>
    <property type="match status" value="1"/>
</dbReference>
<dbReference type="Proteomes" id="UP000553343">
    <property type="component" value="Unassembled WGS sequence"/>
</dbReference>
<evidence type="ECO:0000256" key="3">
    <source>
        <dbReference type="ARBA" id="ARBA00022777"/>
    </source>
</evidence>
<evidence type="ECO:0000313" key="5">
    <source>
        <dbReference type="EMBL" id="NWH05985.1"/>
    </source>
</evidence>
<dbReference type="RefSeq" id="WP_178367440.1">
    <property type="nucleotide sequence ID" value="NZ_JACADJ010000054.1"/>
</dbReference>
<evidence type="ECO:0000256" key="2">
    <source>
        <dbReference type="ARBA" id="ARBA00022679"/>
    </source>
</evidence>
<feature type="domain" description="HipA-like C-terminal" evidence="4">
    <location>
        <begin position="96"/>
        <end position="224"/>
    </location>
</feature>
<dbReference type="EMBL" id="JACADJ010000054">
    <property type="protein sequence ID" value="NWH05985.1"/>
    <property type="molecule type" value="Genomic_DNA"/>
</dbReference>
<keyword evidence="6" id="KW-1185">Reference proteome</keyword>
<keyword evidence="2" id="KW-0808">Transferase</keyword>
<reference evidence="5 6" key="1">
    <citation type="submission" date="2020-06" db="EMBL/GenBank/DDBJ databases">
        <title>High-quality draft genome of sulfate reducer Desulfobacter latus type strain AcrS2 isolated from marine sediment.</title>
        <authorList>
            <person name="Hoppe M."/>
            <person name="Larsen C.K."/>
            <person name="Marshall I.P.G."/>
            <person name="Schramm A."/>
            <person name="Marietou A.G."/>
        </authorList>
    </citation>
    <scope>NUCLEOTIDE SEQUENCE [LARGE SCALE GENOMIC DNA]</scope>
    <source>
        <strain evidence="5 6">AcRS2</strain>
    </source>
</reference>
<dbReference type="InterPro" id="IPR052028">
    <property type="entry name" value="HipA_Ser/Thr_kinase"/>
</dbReference>
<dbReference type="PANTHER" id="PTHR37419:SF8">
    <property type="entry name" value="TOXIN YJJJ"/>
    <property type="match status" value="1"/>
</dbReference>
<organism evidence="5 6">
    <name type="scientific">Desulfobacter latus</name>
    <dbReference type="NCBI Taxonomy" id="2292"/>
    <lineage>
        <taxon>Bacteria</taxon>
        <taxon>Pseudomonadati</taxon>
        <taxon>Thermodesulfobacteriota</taxon>
        <taxon>Desulfobacteria</taxon>
        <taxon>Desulfobacterales</taxon>
        <taxon>Desulfobacteraceae</taxon>
        <taxon>Desulfobacter</taxon>
    </lineage>
</organism>
<keyword evidence="3" id="KW-0418">Kinase</keyword>
<sequence>MISRTGKEAFVWIWLPGETEPIVAGRLEADNDNIMFNYGKSYLERGNVGKSAIAITEYVPRNVKNVSMEELIASAERVEQGIPLTPELDQALFHASSIGGARPKALVEEGGKKYVAKFSSSTDLYSVVKAEYIAMRLAELAGLDVAPVSLKKAANRDVLLIKRFDREPKAGKWVRKSMVSALTLFALDDMMARYASYETLSEIIRHRFANPRPTLKEMFSRLVFA</sequence>
<evidence type="ECO:0000313" key="6">
    <source>
        <dbReference type="Proteomes" id="UP000553343"/>
    </source>
</evidence>
<dbReference type="PANTHER" id="PTHR37419">
    <property type="entry name" value="SERINE/THREONINE-PROTEIN KINASE TOXIN HIPA"/>
    <property type="match status" value="1"/>
</dbReference>
<gene>
    <name evidence="5" type="ORF">HXW94_13470</name>
</gene>
<dbReference type="AlphaFoldDB" id="A0A850T9M2"/>
<name>A0A850T9M2_9BACT</name>
<comment type="caution">
    <text evidence="5">The sequence shown here is derived from an EMBL/GenBank/DDBJ whole genome shotgun (WGS) entry which is preliminary data.</text>
</comment>